<comment type="subunit">
    <text evidence="6">Homodimer. Heterotetramer of two MnmE and two MnmG subunits.</text>
</comment>
<evidence type="ECO:0000256" key="2">
    <source>
        <dbReference type="ARBA" id="ARBA00022694"/>
    </source>
</evidence>
<dbReference type="PROSITE" id="PS51709">
    <property type="entry name" value="G_TRME"/>
    <property type="match status" value="1"/>
</dbReference>
<dbReference type="InterPro" id="IPR006073">
    <property type="entry name" value="GTP-bd"/>
</dbReference>
<keyword evidence="2 6" id="KW-0819">tRNA processing</keyword>
<dbReference type="GO" id="GO:0016787">
    <property type="term" value="F:hydrolase activity"/>
    <property type="evidence" value="ECO:0007669"/>
    <property type="project" value="UniProtKB-KW"/>
</dbReference>
<feature type="domain" description="TrmE-type G" evidence="7">
    <location>
        <begin position="214"/>
        <end position="353"/>
    </location>
</feature>
<organism evidence="8 9">
    <name type="scientific">Tropicimonas omnivorans</name>
    <dbReference type="NCBI Taxonomy" id="3075590"/>
    <lineage>
        <taxon>Bacteria</taxon>
        <taxon>Pseudomonadati</taxon>
        <taxon>Pseudomonadota</taxon>
        <taxon>Alphaproteobacteria</taxon>
        <taxon>Rhodobacterales</taxon>
        <taxon>Roseobacteraceae</taxon>
        <taxon>Tropicimonas</taxon>
    </lineage>
</organism>
<dbReference type="EMBL" id="JAVRHL010000001">
    <property type="protein sequence ID" value="MDT0681482.1"/>
    <property type="molecule type" value="Genomic_DNA"/>
</dbReference>
<proteinExistence type="inferred from homology"/>
<dbReference type="CDD" id="cd14858">
    <property type="entry name" value="TrmE_N"/>
    <property type="match status" value="1"/>
</dbReference>
<dbReference type="CDD" id="cd04164">
    <property type="entry name" value="trmE"/>
    <property type="match status" value="1"/>
</dbReference>
<accession>A0ABU3DCQ7</accession>
<dbReference type="InterPro" id="IPR004520">
    <property type="entry name" value="GTPase_MnmE"/>
</dbReference>
<evidence type="ECO:0000313" key="8">
    <source>
        <dbReference type="EMBL" id="MDT0681482.1"/>
    </source>
</evidence>
<comment type="caution">
    <text evidence="6">Lacks conserved residue(s) required for the propagation of feature annotation.</text>
</comment>
<keyword evidence="6 8" id="KW-0378">Hydrolase</keyword>
<dbReference type="Gene3D" id="3.30.1360.120">
    <property type="entry name" value="Probable tRNA modification gtpase trme, domain 1"/>
    <property type="match status" value="1"/>
</dbReference>
<keyword evidence="6" id="KW-0963">Cytoplasm</keyword>
<feature type="binding site" evidence="6">
    <location>
        <position position="427"/>
    </location>
    <ligand>
        <name>(6S)-5-formyl-5,6,7,8-tetrahydrofolate</name>
        <dbReference type="ChEBI" id="CHEBI:57457"/>
    </ligand>
</feature>
<keyword evidence="6" id="KW-0460">Magnesium</keyword>
<dbReference type="EC" id="3.6.-.-" evidence="6"/>
<feature type="binding site" evidence="6">
    <location>
        <position position="78"/>
    </location>
    <ligand>
        <name>(6S)-5-formyl-5,6,7,8-tetrahydrofolate</name>
        <dbReference type="ChEBI" id="CHEBI:57457"/>
    </ligand>
</feature>
<feature type="binding site" evidence="6">
    <location>
        <begin position="268"/>
        <end position="271"/>
    </location>
    <ligand>
        <name>GTP</name>
        <dbReference type="ChEBI" id="CHEBI:37565"/>
    </ligand>
</feature>
<dbReference type="Pfam" id="PF10396">
    <property type="entry name" value="TrmE_N"/>
    <property type="match status" value="1"/>
</dbReference>
<dbReference type="SUPFAM" id="SSF116878">
    <property type="entry name" value="TrmE connector domain"/>
    <property type="match status" value="1"/>
</dbReference>
<comment type="subcellular location">
    <subcellularLocation>
        <location evidence="6">Cytoplasm</location>
    </subcellularLocation>
</comment>
<feature type="binding site" evidence="6">
    <location>
        <position position="243"/>
    </location>
    <ligand>
        <name>K(+)</name>
        <dbReference type="ChEBI" id="CHEBI:29103"/>
    </ligand>
</feature>
<dbReference type="PANTHER" id="PTHR42714:SF2">
    <property type="entry name" value="TRNA MODIFICATION GTPASE GTPBP3, MITOCHONDRIAL"/>
    <property type="match status" value="1"/>
</dbReference>
<dbReference type="InterPro" id="IPR025867">
    <property type="entry name" value="MnmE_helical"/>
</dbReference>
<dbReference type="SUPFAM" id="SSF52540">
    <property type="entry name" value="P-loop containing nucleoside triphosphate hydrolases"/>
    <property type="match status" value="1"/>
</dbReference>
<evidence type="ECO:0000256" key="3">
    <source>
        <dbReference type="ARBA" id="ARBA00022741"/>
    </source>
</evidence>
<feature type="binding site" evidence="6">
    <location>
        <position position="118"/>
    </location>
    <ligand>
        <name>(6S)-5-formyl-5,6,7,8-tetrahydrofolate</name>
        <dbReference type="ChEBI" id="CHEBI:57457"/>
    </ligand>
</feature>
<dbReference type="InterPro" id="IPR018948">
    <property type="entry name" value="GTP-bd_TrmE_N"/>
</dbReference>
<comment type="function">
    <text evidence="6">Exhibits a very high intrinsic GTPase hydrolysis rate. Involved in the addition of a carboxymethylaminomethyl (cmnm) group at the wobble position (U34) of certain tRNAs, forming tRNA-cmnm(5)s(2)U34.</text>
</comment>
<evidence type="ECO:0000313" key="9">
    <source>
        <dbReference type="Proteomes" id="UP001265259"/>
    </source>
</evidence>
<dbReference type="InterPro" id="IPR031168">
    <property type="entry name" value="G_TrmE"/>
</dbReference>
<sequence length="427" mass="45674">MDADTIYAVATPPGRSGVAVIRVSGPGAFSACRALAGDVPEAHRARVRTLREEGRVLDQALVLTFPTGASFTGEDVVEFHTHGSIAVIRLVSDALSKMEGLRPADAGEFTRRALENERLDLTRVEGLSDLLEAETAEQHRLAMATFGGDLSSQVNSWRERLVQAAALIEASVDFSDEELPEGLIDGALAEIRDLRDAIRHELDGVSARERIRDGFEVAIVGAPNVGKSTLLNRLAGRDAAITSSIAGTTRDVIEVRMDVEGLPVTFLDTAGLRDTDDEVERIGVARSRARAERADLRIFLGVESEGVKRRPGDVEALGKADLQDGSDGHALRLSGLTGQGIEDLLALVSNELEKRIAGSGLASRERHGRALEDGLLSLESAATRSAVHAELIGEDLRNAAHALDCLLGRIGVEDLLDKIFSSFCIGK</sequence>
<gene>
    <name evidence="6 8" type="primary">mnmE</name>
    <name evidence="6" type="synonym">trmE</name>
    <name evidence="8" type="ORF">RM543_02200</name>
</gene>
<dbReference type="Pfam" id="PF12631">
    <property type="entry name" value="MnmE_helical"/>
    <property type="match status" value="1"/>
</dbReference>
<dbReference type="Proteomes" id="UP001265259">
    <property type="component" value="Unassembled WGS sequence"/>
</dbReference>
<dbReference type="PANTHER" id="PTHR42714">
    <property type="entry name" value="TRNA MODIFICATION GTPASE GTPBP3"/>
    <property type="match status" value="1"/>
</dbReference>
<feature type="binding site" evidence="6">
    <location>
        <begin position="243"/>
        <end position="249"/>
    </location>
    <ligand>
        <name>GTP</name>
        <dbReference type="ChEBI" id="CHEBI:37565"/>
    </ligand>
</feature>
<dbReference type="InterPro" id="IPR027266">
    <property type="entry name" value="TrmE/GcvT-like"/>
</dbReference>
<dbReference type="Pfam" id="PF01926">
    <property type="entry name" value="MMR_HSR1"/>
    <property type="match status" value="1"/>
</dbReference>
<feature type="binding site" evidence="6">
    <location>
        <position position="245"/>
    </location>
    <ligand>
        <name>K(+)</name>
        <dbReference type="ChEBI" id="CHEBI:29103"/>
    </ligand>
</feature>
<feature type="binding site" evidence="6">
    <location>
        <position position="22"/>
    </location>
    <ligand>
        <name>(6S)-5-formyl-5,6,7,8-tetrahydrofolate</name>
        <dbReference type="ChEBI" id="CHEBI:57457"/>
    </ligand>
</feature>
<evidence type="ECO:0000256" key="5">
    <source>
        <dbReference type="ARBA" id="ARBA00023134"/>
    </source>
</evidence>
<name>A0ABU3DCQ7_9RHOB</name>
<keyword evidence="5 6" id="KW-0342">GTP-binding</keyword>
<dbReference type="InterPro" id="IPR027368">
    <property type="entry name" value="MnmE_dom2"/>
</dbReference>
<evidence type="ECO:0000256" key="1">
    <source>
        <dbReference type="ARBA" id="ARBA00011043"/>
    </source>
</evidence>
<dbReference type="HAMAP" id="MF_00379">
    <property type="entry name" value="GTPase_MnmE"/>
    <property type="match status" value="1"/>
</dbReference>
<dbReference type="Gene3D" id="1.20.120.430">
    <property type="entry name" value="tRNA modification GTPase MnmE domain 2"/>
    <property type="match status" value="1"/>
</dbReference>
<keyword evidence="9" id="KW-1185">Reference proteome</keyword>
<feature type="binding site" evidence="6">
    <location>
        <position position="249"/>
    </location>
    <ligand>
        <name>Mg(2+)</name>
        <dbReference type="ChEBI" id="CHEBI:18420"/>
    </ligand>
</feature>
<comment type="cofactor">
    <cofactor evidence="6">
        <name>K(+)</name>
        <dbReference type="ChEBI" id="CHEBI:29103"/>
    </cofactor>
    <text evidence="6">Binds 1 potassium ion per subunit.</text>
</comment>
<dbReference type="NCBIfam" id="NF003661">
    <property type="entry name" value="PRK05291.1-3"/>
    <property type="match status" value="1"/>
</dbReference>
<evidence type="ECO:0000259" key="7">
    <source>
        <dbReference type="PROSITE" id="PS51709"/>
    </source>
</evidence>
<feature type="binding site" evidence="6">
    <location>
        <position position="224"/>
    </location>
    <ligand>
        <name>K(+)</name>
        <dbReference type="ChEBI" id="CHEBI:29103"/>
    </ligand>
</feature>
<dbReference type="InterPro" id="IPR027417">
    <property type="entry name" value="P-loop_NTPase"/>
</dbReference>
<feature type="binding site" evidence="6">
    <location>
        <begin position="224"/>
        <end position="229"/>
    </location>
    <ligand>
        <name>GTP</name>
        <dbReference type="ChEBI" id="CHEBI:37565"/>
    </ligand>
</feature>
<dbReference type="RefSeq" id="WP_311689200.1">
    <property type="nucleotide sequence ID" value="NZ_JAVRHL010000001.1"/>
</dbReference>
<reference evidence="8 9" key="1">
    <citation type="submission" date="2023-09" db="EMBL/GenBank/DDBJ databases">
        <authorList>
            <person name="Rey-Velasco X."/>
        </authorList>
    </citation>
    <scope>NUCLEOTIDE SEQUENCE [LARGE SCALE GENOMIC DNA]</scope>
    <source>
        <strain evidence="8 9">F158</strain>
    </source>
</reference>
<dbReference type="NCBIfam" id="TIGR00231">
    <property type="entry name" value="small_GTP"/>
    <property type="match status" value="1"/>
</dbReference>
<feature type="binding site" evidence="6">
    <location>
        <position position="248"/>
    </location>
    <ligand>
        <name>K(+)</name>
        <dbReference type="ChEBI" id="CHEBI:29103"/>
    </ligand>
</feature>
<comment type="caution">
    <text evidence="8">The sequence shown here is derived from an EMBL/GenBank/DDBJ whole genome shotgun (WGS) entry which is preliminary data.</text>
</comment>
<keyword evidence="6" id="KW-0479">Metal-binding</keyword>
<dbReference type="SUPFAM" id="SSF103025">
    <property type="entry name" value="Folate-binding domain"/>
    <property type="match status" value="1"/>
</dbReference>
<dbReference type="InterPro" id="IPR005225">
    <property type="entry name" value="Small_GTP-bd"/>
</dbReference>
<keyword evidence="4 6" id="KW-0630">Potassium</keyword>
<feature type="binding site" evidence="6">
    <location>
        <position position="228"/>
    </location>
    <ligand>
        <name>Mg(2+)</name>
        <dbReference type="ChEBI" id="CHEBI:18420"/>
    </ligand>
</feature>
<comment type="similarity">
    <text evidence="1 6">Belongs to the TRAFAC class TrmE-Era-EngA-EngB-Septin-like GTPase superfamily. TrmE GTPase family.</text>
</comment>
<evidence type="ECO:0000256" key="4">
    <source>
        <dbReference type="ARBA" id="ARBA00022958"/>
    </source>
</evidence>
<dbReference type="Gene3D" id="3.40.50.300">
    <property type="entry name" value="P-loop containing nucleotide triphosphate hydrolases"/>
    <property type="match status" value="1"/>
</dbReference>
<protein>
    <recommendedName>
        <fullName evidence="6">tRNA modification GTPase MnmE</fullName>
        <ecNumber evidence="6">3.6.-.-</ecNumber>
    </recommendedName>
</protein>
<evidence type="ECO:0000256" key="6">
    <source>
        <dbReference type="HAMAP-Rule" id="MF_00379"/>
    </source>
</evidence>
<keyword evidence="3 6" id="KW-0547">Nucleotide-binding</keyword>